<feature type="compositionally biased region" description="Basic and acidic residues" evidence="11">
    <location>
        <begin position="220"/>
        <end position="234"/>
    </location>
</feature>
<dbReference type="PANTHER" id="PTHR43381">
    <property type="entry name" value="TRANSLATION INITIATION FACTOR IF-2-RELATED"/>
    <property type="match status" value="1"/>
</dbReference>
<evidence type="ECO:0000256" key="10">
    <source>
        <dbReference type="ARBA" id="ARBA00044200"/>
    </source>
</evidence>
<dbReference type="PANTHER" id="PTHR43381:SF20">
    <property type="entry name" value="TRANSLATION INITIATION FACTOR IF-2, MITOCHONDRIAL"/>
    <property type="match status" value="1"/>
</dbReference>
<evidence type="ECO:0000256" key="4">
    <source>
        <dbReference type="ARBA" id="ARBA00022741"/>
    </source>
</evidence>
<keyword evidence="14" id="KW-1185">Reference proteome</keyword>
<dbReference type="SUPFAM" id="SSF52156">
    <property type="entry name" value="Initiation factor IF2/eIF5b, domain 3"/>
    <property type="match status" value="1"/>
</dbReference>
<dbReference type="Pfam" id="PF11987">
    <property type="entry name" value="IF-2"/>
    <property type="match status" value="1"/>
</dbReference>
<comment type="caution">
    <text evidence="13">The sequence shown here is derived from an EMBL/GenBank/DDBJ whole genome shotgun (WGS) entry which is preliminary data.</text>
</comment>
<dbReference type="InterPro" id="IPR009000">
    <property type="entry name" value="Transl_B-barrel_sf"/>
</dbReference>
<keyword evidence="4" id="KW-0547">Nucleotide-binding</keyword>
<feature type="region of interest" description="Disordered" evidence="11">
    <location>
        <begin position="720"/>
        <end position="739"/>
    </location>
</feature>
<dbReference type="FunFam" id="2.40.30.10:FF:000008">
    <property type="entry name" value="Translation initiation factor IF-2"/>
    <property type="match status" value="1"/>
</dbReference>
<dbReference type="GO" id="GO:0005739">
    <property type="term" value="C:mitochondrion"/>
    <property type="evidence" value="ECO:0007669"/>
    <property type="project" value="UniProtKB-SubCell"/>
</dbReference>
<dbReference type="CDD" id="cd03702">
    <property type="entry name" value="IF2_mtIF2_II"/>
    <property type="match status" value="1"/>
</dbReference>
<name>A0A9P6B5R8_9AGAM</name>
<keyword evidence="8" id="KW-0342">GTP-binding</keyword>
<dbReference type="CDD" id="cd01887">
    <property type="entry name" value="IF2_eIF5B"/>
    <property type="match status" value="1"/>
</dbReference>
<evidence type="ECO:0000256" key="2">
    <source>
        <dbReference type="ARBA" id="ARBA00007733"/>
    </source>
</evidence>
<feature type="compositionally biased region" description="Basic and acidic residues" evidence="11">
    <location>
        <begin position="138"/>
        <end position="155"/>
    </location>
</feature>
<dbReference type="Pfam" id="PF00009">
    <property type="entry name" value="GTP_EFTU"/>
    <property type="match status" value="1"/>
</dbReference>
<dbReference type="HAMAP" id="MF_00100_B">
    <property type="entry name" value="IF_2_B"/>
    <property type="match status" value="1"/>
</dbReference>
<reference evidence="13" key="1">
    <citation type="journal article" date="2020" name="Nat. Commun.">
        <title>Large-scale genome sequencing of mycorrhizal fungi provides insights into the early evolution of symbiotic traits.</title>
        <authorList>
            <person name="Miyauchi S."/>
            <person name="Kiss E."/>
            <person name="Kuo A."/>
            <person name="Drula E."/>
            <person name="Kohler A."/>
            <person name="Sanchez-Garcia M."/>
            <person name="Morin E."/>
            <person name="Andreopoulos B."/>
            <person name="Barry K.W."/>
            <person name="Bonito G."/>
            <person name="Buee M."/>
            <person name="Carver A."/>
            <person name="Chen C."/>
            <person name="Cichocki N."/>
            <person name="Clum A."/>
            <person name="Culley D."/>
            <person name="Crous P.W."/>
            <person name="Fauchery L."/>
            <person name="Girlanda M."/>
            <person name="Hayes R.D."/>
            <person name="Keri Z."/>
            <person name="LaButti K."/>
            <person name="Lipzen A."/>
            <person name="Lombard V."/>
            <person name="Magnuson J."/>
            <person name="Maillard F."/>
            <person name="Murat C."/>
            <person name="Nolan M."/>
            <person name="Ohm R.A."/>
            <person name="Pangilinan J."/>
            <person name="Pereira M.F."/>
            <person name="Perotto S."/>
            <person name="Peter M."/>
            <person name="Pfister S."/>
            <person name="Riley R."/>
            <person name="Sitrit Y."/>
            <person name="Stielow J.B."/>
            <person name="Szollosi G."/>
            <person name="Zifcakova L."/>
            <person name="Stursova M."/>
            <person name="Spatafora J.W."/>
            <person name="Tedersoo L."/>
            <person name="Vaario L.M."/>
            <person name="Yamada A."/>
            <person name="Yan M."/>
            <person name="Wang P."/>
            <person name="Xu J."/>
            <person name="Bruns T."/>
            <person name="Baldrian P."/>
            <person name="Vilgalys R."/>
            <person name="Dunand C."/>
            <person name="Henrissat B."/>
            <person name="Grigoriev I.V."/>
            <person name="Hibbett D."/>
            <person name="Nagy L.G."/>
            <person name="Martin F.M."/>
        </authorList>
    </citation>
    <scope>NUCLEOTIDE SEQUENCE</scope>
    <source>
        <strain evidence="13">UP504</strain>
    </source>
</reference>
<dbReference type="InterPro" id="IPR000178">
    <property type="entry name" value="TF_IF2_bacterial-like"/>
</dbReference>
<dbReference type="Gene3D" id="2.40.30.10">
    <property type="entry name" value="Translation factors"/>
    <property type="match status" value="2"/>
</dbReference>
<feature type="domain" description="Tr-type G" evidence="12">
    <location>
        <begin position="401"/>
        <end position="592"/>
    </location>
</feature>
<dbReference type="Gene3D" id="3.40.50.300">
    <property type="entry name" value="P-loop containing nucleotide triphosphate hydrolases"/>
    <property type="match status" value="1"/>
</dbReference>
<dbReference type="GO" id="GO:0003924">
    <property type="term" value="F:GTPase activity"/>
    <property type="evidence" value="ECO:0007669"/>
    <property type="project" value="InterPro"/>
</dbReference>
<dbReference type="SUPFAM" id="SSF50447">
    <property type="entry name" value="Translation proteins"/>
    <property type="match status" value="2"/>
</dbReference>
<feature type="compositionally biased region" description="Low complexity" evidence="11">
    <location>
        <begin position="94"/>
        <end position="105"/>
    </location>
</feature>
<comment type="similarity">
    <text evidence="2">Belongs to the TRAFAC class translation factor GTPase superfamily. Classic translation factor GTPase family. IF-2 subfamily.</text>
</comment>
<dbReference type="Pfam" id="PF22042">
    <property type="entry name" value="EF-G_D2"/>
    <property type="match status" value="1"/>
</dbReference>
<protein>
    <recommendedName>
        <fullName evidence="10">Translation initiation factor IF-2, mitochondrial</fullName>
    </recommendedName>
</protein>
<dbReference type="InterPro" id="IPR036925">
    <property type="entry name" value="TIF_IF2_dom3_sf"/>
</dbReference>
<evidence type="ECO:0000256" key="8">
    <source>
        <dbReference type="ARBA" id="ARBA00023134"/>
    </source>
</evidence>
<feature type="region of interest" description="Disordered" evidence="11">
    <location>
        <begin position="32"/>
        <end position="179"/>
    </location>
</feature>
<comment type="subcellular location">
    <subcellularLocation>
        <location evidence="1">Mitochondrion</location>
    </subcellularLocation>
</comment>
<evidence type="ECO:0000256" key="5">
    <source>
        <dbReference type="ARBA" id="ARBA00022917"/>
    </source>
</evidence>
<evidence type="ECO:0000256" key="9">
    <source>
        <dbReference type="ARBA" id="ARBA00025162"/>
    </source>
</evidence>
<evidence type="ECO:0000259" key="12">
    <source>
        <dbReference type="PROSITE" id="PS51722"/>
    </source>
</evidence>
<dbReference type="OrthoDB" id="361630at2759"/>
<dbReference type="Gene3D" id="3.40.50.10050">
    <property type="entry name" value="Translation initiation factor IF- 2, domain 3"/>
    <property type="match status" value="1"/>
</dbReference>
<dbReference type="SUPFAM" id="SSF52540">
    <property type="entry name" value="P-loop containing nucleoside triphosphate hydrolases"/>
    <property type="match status" value="1"/>
</dbReference>
<evidence type="ECO:0000313" key="13">
    <source>
        <dbReference type="EMBL" id="KAF9517922.1"/>
    </source>
</evidence>
<dbReference type="CDD" id="cd03692">
    <property type="entry name" value="mtIF2_IVc"/>
    <property type="match status" value="1"/>
</dbReference>
<dbReference type="NCBIfam" id="TIGR00231">
    <property type="entry name" value="small_GTP"/>
    <property type="match status" value="1"/>
</dbReference>
<dbReference type="InterPro" id="IPR053905">
    <property type="entry name" value="EF-G-like_DII"/>
</dbReference>
<keyword evidence="5" id="KW-0648">Protein biosynthesis</keyword>
<evidence type="ECO:0000256" key="7">
    <source>
        <dbReference type="ARBA" id="ARBA00023128"/>
    </source>
</evidence>
<evidence type="ECO:0000256" key="1">
    <source>
        <dbReference type="ARBA" id="ARBA00004173"/>
    </source>
</evidence>
<proteinExistence type="inferred from homology"/>
<dbReference type="InterPro" id="IPR027417">
    <property type="entry name" value="P-loop_NTPase"/>
</dbReference>
<dbReference type="GO" id="GO:0003743">
    <property type="term" value="F:translation initiation factor activity"/>
    <property type="evidence" value="ECO:0007669"/>
    <property type="project" value="UniProtKB-KW"/>
</dbReference>
<organism evidence="13 14">
    <name type="scientific">Hydnum rufescens UP504</name>
    <dbReference type="NCBI Taxonomy" id="1448309"/>
    <lineage>
        <taxon>Eukaryota</taxon>
        <taxon>Fungi</taxon>
        <taxon>Dikarya</taxon>
        <taxon>Basidiomycota</taxon>
        <taxon>Agaricomycotina</taxon>
        <taxon>Agaricomycetes</taxon>
        <taxon>Cantharellales</taxon>
        <taxon>Hydnaceae</taxon>
        <taxon>Hydnum</taxon>
    </lineage>
</organism>
<dbReference type="EMBL" id="MU128928">
    <property type="protein sequence ID" value="KAF9517922.1"/>
    <property type="molecule type" value="Genomic_DNA"/>
</dbReference>
<evidence type="ECO:0000256" key="3">
    <source>
        <dbReference type="ARBA" id="ARBA00022540"/>
    </source>
</evidence>
<evidence type="ECO:0000256" key="11">
    <source>
        <dbReference type="SAM" id="MobiDB-lite"/>
    </source>
</evidence>
<dbReference type="InterPro" id="IPR005225">
    <property type="entry name" value="Small_GTP-bd"/>
</dbReference>
<dbReference type="InterPro" id="IPR015760">
    <property type="entry name" value="TIF_IF2"/>
</dbReference>
<gene>
    <name evidence="13" type="ORF">BS47DRAFT_1338774</name>
</gene>
<dbReference type="FunFam" id="3.40.50.300:FF:000019">
    <property type="entry name" value="Translation initiation factor IF-2"/>
    <property type="match status" value="1"/>
</dbReference>
<dbReference type="InterPro" id="IPR023115">
    <property type="entry name" value="TIF_IF2_dom3"/>
</dbReference>
<evidence type="ECO:0000256" key="6">
    <source>
        <dbReference type="ARBA" id="ARBA00022946"/>
    </source>
</evidence>
<sequence length="960" mass="104480">MNVTCSTVRAVRNVVPSPTLGEMVRMYSTPGLKKLASQTDQRSSSSNQTTHPNASDKWTNGPVSFAATPPRTVSKWTKPASLRVTEQNPPRAPSSPLASSKLSRPGLEPPTDPWDKLESPRPGPSAPSKWKASVAEATSREQPPKKLSHYEDRLSKMRPQNPSPPRQATTALREDREVATPFYEARDATFVRSRREAPHLREPRVDRRFERETPQYANGMKDDQLQRSREKHNEEFEEPPDPLDVLDEPLSFPDVDADLGAHGKRFGKRTKGVGNVLNVLKAEREQYGLRKRKVEEQTRLQKTTIRVQRKPKILEARSSKDVYIPNNISVANLARLLSVRHKKLQSRMQDIGMNNTDSSYMLSADDAYLLALEFHQNPIIDDQAAFDIYPLPLSDTSDLPLRPPIVTIMGHVDHGKTTLLDTLRSASVASGEAGGITQHIGAFSVPVASLSTSPLSTALADEGPRTITFLDTPGHAAFTAMRARGARVTDILVLVVAADDGVMPQTREVIALSKKDSTNEDDYGVGMVVAINKVDKPGADVTAVKHALLAEGVQLEEFGGDVPGVEVSGLTGLGLDKLVETLSTLAEVKELRARRTGRAEGRVLESRMDKGRGPVTTVLVTQGCLEAGAYLIAGTTWARVRQMIDSSGTPVRSATPGFPVTISGWKELPQAGDEVLEGSEDEVKNAIHNRKRNLAIRALQEDVALINEKRMEAKDIAREAAASGSRVSSPSQASPVASNAADPSLVGLAEDHVKELRLIVKGDVSGSVEAVVGAVGSIGNHIARVRIIQTAAGEPTEADVDMAKAVNAMIIGFSVNTSHKVKNHAATSGVSIHTDTVIYRIMDEVRSRVQALLPVIIEHRVSGEAVVQQIFEVHGKHKVTIRVAGCRVTNGVIERHKPVKVLRDDLEVYNGTLDALKHVKKDILEARKGSECGLSFVNFAGVQEGDRIQTFEVIEKPGQL</sequence>
<keyword evidence="7" id="KW-0496">Mitochondrion</keyword>
<comment type="function">
    <text evidence="9">One of the essential components for the initiation of protein synthesis. Protects formylmethionyl-tRNA from spontaneous hydrolysis and promotes its binding to the 30S ribosomal subunits. Also involved in the hydrolysis of GTP during the formation of the 70S ribosomal complex.</text>
</comment>
<accession>A0A9P6B5R8</accession>
<feature type="region of interest" description="Disordered" evidence="11">
    <location>
        <begin position="208"/>
        <end position="244"/>
    </location>
</feature>
<dbReference type="PRINTS" id="PR00315">
    <property type="entry name" value="ELONGATNFCT"/>
</dbReference>
<dbReference type="GO" id="GO:0005525">
    <property type="term" value="F:GTP binding"/>
    <property type="evidence" value="ECO:0007669"/>
    <property type="project" value="UniProtKB-KW"/>
</dbReference>
<dbReference type="Proteomes" id="UP000886523">
    <property type="component" value="Unassembled WGS sequence"/>
</dbReference>
<feature type="compositionally biased region" description="Acidic residues" evidence="11">
    <location>
        <begin position="235"/>
        <end position="244"/>
    </location>
</feature>
<keyword evidence="6" id="KW-0809">Transit peptide</keyword>
<keyword evidence="3" id="KW-0396">Initiation factor</keyword>
<dbReference type="FunFam" id="3.40.50.10050:FF:000001">
    <property type="entry name" value="Translation initiation factor IF-2"/>
    <property type="match status" value="1"/>
</dbReference>
<dbReference type="AlphaFoldDB" id="A0A9P6B5R8"/>
<dbReference type="InterPro" id="IPR000795">
    <property type="entry name" value="T_Tr_GTP-bd_dom"/>
</dbReference>
<evidence type="ECO:0000313" key="14">
    <source>
        <dbReference type="Proteomes" id="UP000886523"/>
    </source>
</evidence>
<dbReference type="InterPro" id="IPR044145">
    <property type="entry name" value="IF2_II"/>
</dbReference>
<dbReference type="PROSITE" id="PS51722">
    <property type="entry name" value="G_TR_2"/>
    <property type="match status" value="1"/>
</dbReference>
<feature type="compositionally biased region" description="Polar residues" evidence="11">
    <location>
        <begin position="36"/>
        <end position="62"/>
    </location>
</feature>